<gene>
    <name evidence="1" type="ORF">MRB53_010942</name>
</gene>
<name>A0ACC2LTF9_PERAE</name>
<protein>
    <submittedName>
        <fullName evidence="1">Uncharacterized protein</fullName>
    </submittedName>
</protein>
<keyword evidence="2" id="KW-1185">Reference proteome</keyword>
<proteinExistence type="predicted"/>
<accession>A0ACC2LTF9</accession>
<comment type="caution">
    <text evidence="1">The sequence shown here is derived from an EMBL/GenBank/DDBJ whole genome shotgun (WGS) entry which is preliminary data.</text>
</comment>
<reference evidence="1 2" key="1">
    <citation type="journal article" date="2022" name="Hortic Res">
        <title>A haplotype resolved chromosomal level avocado genome allows analysis of novel avocado genes.</title>
        <authorList>
            <person name="Nath O."/>
            <person name="Fletcher S.J."/>
            <person name="Hayward A."/>
            <person name="Shaw L.M."/>
            <person name="Masouleh A.K."/>
            <person name="Furtado A."/>
            <person name="Henry R.J."/>
            <person name="Mitter N."/>
        </authorList>
    </citation>
    <scope>NUCLEOTIDE SEQUENCE [LARGE SCALE GENOMIC DNA]</scope>
    <source>
        <strain evidence="2">cv. Hass</strain>
    </source>
</reference>
<dbReference type="Proteomes" id="UP001234297">
    <property type="component" value="Chromosome 3"/>
</dbReference>
<dbReference type="EMBL" id="CM056811">
    <property type="protein sequence ID" value="KAJ8636675.1"/>
    <property type="molecule type" value="Genomic_DNA"/>
</dbReference>
<organism evidence="1 2">
    <name type="scientific">Persea americana</name>
    <name type="common">Avocado</name>
    <dbReference type="NCBI Taxonomy" id="3435"/>
    <lineage>
        <taxon>Eukaryota</taxon>
        <taxon>Viridiplantae</taxon>
        <taxon>Streptophyta</taxon>
        <taxon>Embryophyta</taxon>
        <taxon>Tracheophyta</taxon>
        <taxon>Spermatophyta</taxon>
        <taxon>Magnoliopsida</taxon>
        <taxon>Magnoliidae</taxon>
        <taxon>Laurales</taxon>
        <taxon>Lauraceae</taxon>
        <taxon>Persea</taxon>
    </lineage>
</organism>
<sequence length="464" mass="51785">MKVSSITQGEIQSIVTANVTFKECEFYYSGGDSEHPLQGESSIFAEDTQNQIIQIPHSVSDQPLSEQQPKTTPEDVVTAKSPTTKVQQEQEPQELETPYSFSNTFPLTVPPTIPPPLIQSGPDDPPQDLFKATKGFRDKELLGTGGFGMVYRGVLPSSKIQVAVKRVSHKSKQGMREFIAEIVSLGRLRHRNLVQLLGYCRRKGELLLVYDFMPNGSLDKCLFDQPKRILNWHQRFRIIKGVASGILYLHEGWEQVVLHRDIKASNVILDGEFNGRLGDFGLARLYDHGTNPHTTHVVGTLGYIAPELTRTGKATTSTDVFAFGAFMLEVACGKRPIGLRESLEEMILVDWVLECWKRGEILEARDVRLGNEYVKEEMELVLKLGLLCSHPMAAGRPSMRQVMQFLDGDCPMPEFSSSEWNIASAAEAEMLKEMGPLYPFSITMEKSFFGSSSSYAESNLSGGR</sequence>
<evidence type="ECO:0000313" key="1">
    <source>
        <dbReference type="EMBL" id="KAJ8636675.1"/>
    </source>
</evidence>
<evidence type="ECO:0000313" key="2">
    <source>
        <dbReference type="Proteomes" id="UP001234297"/>
    </source>
</evidence>